<sequence length="130" mass="14648">MFYSLLAVVQGLAGVIHECDVAVIDQSEARFCRSHGVHPKKNKVVIAVECKLYENNLGIKIGREFIGMTADLGKENRFLFSNSSGASLENILVHHKRHRLMGVTPLDHDREEQAVAKLRDAFRDYKVKNS</sequence>
<dbReference type="Proteomes" id="UP000050463">
    <property type="component" value="Unassembled WGS sequence"/>
</dbReference>
<protein>
    <recommendedName>
        <fullName evidence="3">Restriction endonuclease type IV Mrr domain-containing protein</fullName>
    </recommendedName>
</protein>
<name>A0A837NWM9_VIBSP</name>
<dbReference type="EMBL" id="LIZK01000002">
    <property type="protein sequence ID" value="KPL95157.1"/>
    <property type="molecule type" value="Genomic_DNA"/>
</dbReference>
<organism evidence="1 2">
    <name type="scientific">Vibrio splendidus</name>
    <dbReference type="NCBI Taxonomy" id="29497"/>
    <lineage>
        <taxon>Bacteria</taxon>
        <taxon>Pseudomonadati</taxon>
        <taxon>Pseudomonadota</taxon>
        <taxon>Gammaproteobacteria</taxon>
        <taxon>Vibrionales</taxon>
        <taxon>Vibrionaceae</taxon>
        <taxon>Vibrio</taxon>
    </lineage>
</organism>
<accession>A0A837NWM9</accession>
<evidence type="ECO:0008006" key="3">
    <source>
        <dbReference type="Google" id="ProtNLM"/>
    </source>
</evidence>
<evidence type="ECO:0000313" key="1">
    <source>
        <dbReference type="EMBL" id="KPL95157.1"/>
    </source>
</evidence>
<comment type="caution">
    <text evidence="1">The sequence shown here is derived from an EMBL/GenBank/DDBJ whole genome shotgun (WGS) entry which is preliminary data.</text>
</comment>
<dbReference type="AlphaFoldDB" id="A0A837NWM9"/>
<reference evidence="1 2" key="1">
    <citation type="submission" date="2015-08" db="EMBL/GenBank/DDBJ databases">
        <title>Draft Genome Sequence of Vibrio splendidus UCD-SED7.</title>
        <authorList>
            <person name="Lee R.D."/>
            <person name="Lang J.M."/>
            <person name="Coil D.A."/>
            <person name="Jospin G."/>
            <person name="Eisen J.A."/>
        </authorList>
    </citation>
    <scope>NUCLEOTIDE SEQUENCE [LARGE SCALE GENOMIC DNA]</scope>
    <source>
        <strain evidence="1 2">UCD-SED7</strain>
    </source>
</reference>
<proteinExistence type="predicted"/>
<gene>
    <name evidence="1" type="ORF">AN168_05825</name>
</gene>
<dbReference type="RefSeq" id="WP_054546416.1">
    <property type="nucleotide sequence ID" value="NZ_LIZK01000002.1"/>
</dbReference>
<evidence type="ECO:0000313" key="2">
    <source>
        <dbReference type="Proteomes" id="UP000050463"/>
    </source>
</evidence>